<feature type="transmembrane region" description="Helical" evidence="5">
    <location>
        <begin position="576"/>
        <end position="596"/>
    </location>
</feature>
<dbReference type="NCBIfam" id="TIGR03061">
    <property type="entry name" value="pip_yhgE_Nterm"/>
    <property type="match status" value="1"/>
</dbReference>
<keyword evidence="2 5" id="KW-0812">Transmembrane</keyword>
<feature type="domain" description="ABC-2 type transporter transmembrane" evidence="6">
    <location>
        <begin position="549"/>
        <end position="752"/>
    </location>
</feature>
<accession>A0ABU0GJT7</accession>
<dbReference type="InterPro" id="IPR013525">
    <property type="entry name" value="ABC2_TM"/>
</dbReference>
<keyword evidence="8" id="KW-1185">Reference proteome</keyword>
<sequence>MSVLSTGTELRRFRRGVLPKIALAVLFVIPLIYGALYLWAFWAPTDHLDQLPVALVDEDVAVTRTDGTELHAGADVTQRLLDGGDLGWRLVDAKTAADGVADGSYYFSVTIPAGFSASLATLSEDDPQPGTIDVVYDDANSFLADTLGKTAMVRVRDAVAESVTRDAADTMLVGVSTLADGVRDAADAATRLDDGAQQLNGGAGALVVGLGQLADGSARLGDGTAQVSSGTAQLASGLQTAHDGAGRLVDGSGALADGLASADAGAQKLSGGAGTLSTGLGDLATGAHDAATGAATLDGGLQRLAPGATTLRDGLASLDEKAKALPASATALADGATRVAGGVTALQQLRTANPDMTLAQLDAVLQSKGSSIDALAAGAGAVSTGAGQLSASATPLASGVSQLHAGADRLASGLGDAATGATTLHTGLARLDQGAASAASGARDLATGAQSLATGVAQLDTGAHTLADGTQTLASGLGTAAGKAGQLADGAAQVADGAATLRTGASTAAAGSTTLADGTRTLAEGAGTFASTLHDGAAKAPSFTPDRVERTADAVATPVTLDETTHHEVQGFGEGFAPFFIALATFVGALITWLILRPLPRRPLASGVSGLRTVLTGYLPAAAVGVVQVVVMMFVLVLGIGMQPVHLIGMAAFILLTTLAFLALQQMFVVLLGTAAGRVVALVLLMLQLSSSGGTYPVETTPRFFQALHPYMPATYVVDGLRELVGGGVDQRLWAAVLVMSALLIGSLAVSAWSARRQKVWTIARLHPELSV</sequence>
<evidence type="ECO:0000256" key="3">
    <source>
        <dbReference type="ARBA" id="ARBA00022989"/>
    </source>
</evidence>
<feature type="transmembrane region" description="Helical" evidence="5">
    <location>
        <begin position="669"/>
        <end position="689"/>
    </location>
</feature>
<dbReference type="InterPro" id="IPR017500">
    <property type="entry name" value="Phage_infect_YhgE_N"/>
</dbReference>
<evidence type="ECO:0000313" key="8">
    <source>
        <dbReference type="Proteomes" id="UP001240250"/>
    </source>
</evidence>
<reference evidence="7 8" key="1">
    <citation type="submission" date="2023-07" db="EMBL/GenBank/DDBJ databases">
        <title>Sequencing the genomes of 1000 actinobacteria strains.</title>
        <authorList>
            <person name="Klenk H.-P."/>
        </authorList>
    </citation>
    <scope>NUCLEOTIDE SEQUENCE [LARGE SCALE GENOMIC DNA]</scope>
    <source>
        <strain evidence="7 8">DSM 14785</strain>
    </source>
</reference>
<dbReference type="PANTHER" id="PTHR43077">
    <property type="entry name" value="TRANSPORT PERMEASE YVFS-RELATED"/>
    <property type="match status" value="1"/>
</dbReference>
<organism evidence="7 8">
    <name type="scientific">Cellulomonas iranensis</name>
    <dbReference type="NCBI Taxonomy" id="76862"/>
    <lineage>
        <taxon>Bacteria</taxon>
        <taxon>Bacillati</taxon>
        <taxon>Actinomycetota</taxon>
        <taxon>Actinomycetes</taxon>
        <taxon>Micrococcales</taxon>
        <taxon>Cellulomonadaceae</taxon>
        <taxon>Cellulomonas</taxon>
    </lineage>
</organism>
<dbReference type="NCBIfam" id="TIGR03062">
    <property type="entry name" value="pip_yhgE_Cterm"/>
    <property type="match status" value="1"/>
</dbReference>
<comment type="caution">
    <text evidence="7">The sequence shown here is derived from an EMBL/GenBank/DDBJ whole genome shotgun (WGS) entry which is preliminary data.</text>
</comment>
<gene>
    <name evidence="7" type="ORF">JO380_002009</name>
</gene>
<dbReference type="NCBIfam" id="TIGR03057">
    <property type="entry name" value="xxxLxxG_by_4"/>
    <property type="match status" value="10"/>
</dbReference>
<dbReference type="EMBL" id="JAUSVM010000001">
    <property type="protein sequence ID" value="MDQ0425628.1"/>
    <property type="molecule type" value="Genomic_DNA"/>
</dbReference>
<dbReference type="Pfam" id="PF12698">
    <property type="entry name" value="ABC2_membrane_3"/>
    <property type="match status" value="1"/>
</dbReference>
<feature type="transmembrane region" description="Helical" evidence="5">
    <location>
        <begin position="733"/>
        <end position="755"/>
    </location>
</feature>
<evidence type="ECO:0000256" key="2">
    <source>
        <dbReference type="ARBA" id="ARBA00022692"/>
    </source>
</evidence>
<dbReference type="InterPro" id="IPR011049">
    <property type="entry name" value="Serralysin-like_metalloprot_C"/>
</dbReference>
<dbReference type="RefSeq" id="WP_070319414.1">
    <property type="nucleotide sequence ID" value="NZ_JAUSVM010000001.1"/>
</dbReference>
<evidence type="ECO:0000313" key="7">
    <source>
        <dbReference type="EMBL" id="MDQ0425628.1"/>
    </source>
</evidence>
<keyword evidence="4 5" id="KW-0472">Membrane</keyword>
<dbReference type="PANTHER" id="PTHR43077:SF5">
    <property type="entry name" value="PHAGE INFECTION PROTEIN"/>
    <property type="match status" value="1"/>
</dbReference>
<evidence type="ECO:0000259" key="6">
    <source>
        <dbReference type="Pfam" id="PF12698"/>
    </source>
</evidence>
<feature type="transmembrane region" description="Helical" evidence="5">
    <location>
        <begin position="21"/>
        <end position="42"/>
    </location>
</feature>
<feature type="transmembrane region" description="Helical" evidence="5">
    <location>
        <begin position="617"/>
        <end position="640"/>
    </location>
</feature>
<evidence type="ECO:0000256" key="4">
    <source>
        <dbReference type="ARBA" id="ARBA00023136"/>
    </source>
</evidence>
<evidence type="ECO:0000256" key="1">
    <source>
        <dbReference type="ARBA" id="ARBA00004141"/>
    </source>
</evidence>
<dbReference type="InterPro" id="IPR017501">
    <property type="entry name" value="Phage_infect_YhgE_C"/>
</dbReference>
<name>A0ABU0GJT7_9CELL</name>
<comment type="subcellular location">
    <subcellularLocation>
        <location evidence="1">Membrane</location>
        <topology evidence="1">Multi-pass membrane protein</topology>
    </subcellularLocation>
</comment>
<dbReference type="SUPFAM" id="SSF101967">
    <property type="entry name" value="Adhesin YadA, collagen-binding domain"/>
    <property type="match status" value="1"/>
</dbReference>
<dbReference type="Proteomes" id="UP001240250">
    <property type="component" value="Unassembled WGS sequence"/>
</dbReference>
<dbReference type="InterPro" id="IPR051328">
    <property type="entry name" value="T7SS_ABC-Transporter"/>
</dbReference>
<feature type="transmembrane region" description="Helical" evidence="5">
    <location>
        <begin position="646"/>
        <end position="664"/>
    </location>
</feature>
<evidence type="ECO:0000256" key="5">
    <source>
        <dbReference type="SAM" id="Phobius"/>
    </source>
</evidence>
<proteinExistence type="predicted"/>
<protein>
    <submittedName>
        <fullName evidence="7">Membrane protein</fullName>
    </submittedName>
</protein>
<keyword evidence="3 5" id="KW-1133">Transmembrane helix</keyword>
<dbReference type="InterPro" id="IPR023908">
    <property type="entry name" value="xxxLxxG_rpt"/>
</dbReference>